<name>A0ACC3DYF9_9PEZI</name>
<comment type="caution">
    <text evidence="1">The sequence shown here is derived from an EMBL/GenBank/DDBJ whole genome shotgun (WGS) entry which is preliminary data.</text>
</comment>
<keyword evidence="2" id="KW-1185">Reference proteome</keyword>
<evidence type="ECO:0000313" key="1">
    <source>
        <dbReference type="EMBL" id="KAK3081900.1"/>
    </source>
</evidence>
<evidence type="ECO:0000313" key="2">
    <source>
        <dbReference type="Proteomes" id="UP001186974"/>
    </source>
</evidence>
<gene>
    <name evidence="1" type="ORF">LTS18_013097</name>
</gene>
<accession>A0ACC3DYF9</accession>
<protein>
    <submittedName>
        <fullName evidence="1">Uncharacterized protein</fullName>
    </submittedName>
</protein>
<dbReference type="EMBL" id="JAWDJW010000040">
    <property type="protein sequence ID" value="KAK3081900.1"/>
    <property type="molecule type" value="Genomic_DNA"/>
</dbReference>
<dbReference type="Proteomes" id="UP001186974">
    <property type="component" value="Unassembled WGS sequence"/>
</dbReference>
<sequence length="347" mass="39469">MGTLEVGISDETSHHQFIHFMIEFLARKSPESHGKSPPKDAPFEDGLFEDTLDSIKGRNETRVIRDIAQLIVPSAEILTSRGAQHLKILRETTNAGWNNAIPFYGSRPQPDYSLGFQREAFIKEQLQKLQPFIGNDLEDCSYFAATYDLYFPFLTSEVKCGASALDVADRQNAHSQTVWLRGVFEPFRIVGREKELLTNINGFSFSHSDVDVRIWGHVLTMEENEPKFYREPIAEFNISKTAQADNRWIGWTVAMNILDLWVEDHFKWICSAIDILPAGLNFEVSELSELQFRNPDLASSRSGLSQQLEEYSLAENRVTPDSQPNVQQITPATTIQTKPSNSKKKRK</sequence>
<proteinExistence type="predicted"/>
<reference evidence="1" key="1">
    <citation type="submission" date="2024-09" db="EMBL/GenBank/DDBJ databases">
        <title>Black Yeasts Isolated from many extreme environments.</title>
        <authorList>
            <person name="Coleine C."/>
            <person name="Stajich J.E."/>
            <person name="Selbmann L."/>
        </authorList>
    </citation>
    <scope>NUCLEOTIDE SEQUENCE</scope>
    <source>
        <strain evidence="1">CCFEE 5737</strain>
    </source>
</reference>
<organism evidence="1 2">
    <name type="scientific">Coniosporium uncinatum</name>
    <dbReference type="NCBI Taxonomy" id="93489"/>
    <lineage>
        <taxon>Eukaryota</taxon>
        <taxon>Fungi</taxon>
        <taxon>Dikarya</taxon>
        <taxon>Ascomycota</taxon>
        <taxon>Pezizomycotina</taxon>
        <taxon>Dothideomycetes</taxon>
        <taxon>Dothideomycetes incertae sedis</taxon>
        <taxon>Coniosporium</taxon>
    </lineage>
</organism>